<proteinExistence type="predicted"/>
<evidence type="ECO:0000313" key="1">
    <source>
        <dbReference type="EMBL" id="USR90138.1"/>
    </source>
</evidence>
<organism evidence="1 2">
    <name type="scientific">Phormidium yuhuli AB48</name>
    <dbReference type="NCBI Taxonomy" id="2940671"/>
    <lineage>
        <taxon>Bacteria</taxon>
        <taxon>Bacillati</taxon>
        <taxon>Cyanobacteriota</taxon>
        <taxon>Cyanophyceae</taxon>
        <taxon>Oscillatoriophycideae</taxon>
        <taxon>Oscillatoriales</taxon>
        <taxon>Oscillatoriaceae</taxon>
        <taxon>Phormidium</taxon>
        <taxon>Phormidium yuhuli</taxon>
    </lineage>
</organism>
<evidence type="ECO:0000313" key="2">
    <source>
        <dbReference type="Proteomes" id="UP001056708"/>
    </source>
</evidence>
<protein>
    <submittedName>
        <fullName evidence="1">Uncharacterized protein</fullName>
    </submittedName>
</protein>
<name>A0ABY5APQ4_9CYAN</name>
<reference evidence="1" key="1">
    <citation type="submission" date="2022-06" db="EMBL/GenBank/DDBJ databases">
        <title>Genome sequence of Phormidium yuhuli AB48 isolated from an industrial photobioreactor environment.</title>
        <authorList>
            <person name="Qiu Y."/>
            <person name="Noonan A.J.C."/>
            <person name="Dofher K."/>
            <person name="Koch M."/>
            <person name="Kieft B."/>
            <person name="Lin X."/>
            <person name="Ziels R.M."/>
            <person name="Hallam S.J."/>
        </authorList>
    </citation>
    <scope>NUCLEOTIDE SEQUENCE</scope>
    <source>
        <strain evidence="1">AB48</strain>
    </source>
</reference>
<gene>
    <name evidence="1" type="ORF">NEA10_14965</name>
</gene>
<sequence length="104" mass="12146">MKQNNKYQAIAPVGQTDLELKSLCDRLQREENPLVRRKLGRRLMGNLVKQLNEPPAGQDDPRHLEAIDRAWSALEEAVYHNPEQLKDMCPMAFWEMMYHEALSK</sequence>
<dbReference type="EMBL" id="CP098611">
    <property type="protein sequence ID" value="USR90138.1"/>
    <property type="molecule type" value="Genomic_DNA"/>
</dbReference>
<keyword evidence="2" id="KW-1185">Reference proteome</keyword>
<accession>A0ABY5APQ4</accession>
<dbReference type="Proteomes" id="UP001056708">
    <property type="component" value="Chromosome"/>
</dbReference>
<dbReference type="RefSeq" id="WP_252661927.1">
    <property type="nucleotide sequence ID" value="NZ_CP098611.1"/>
</dbReference>